<evidence type="ECO:0000256" key="6">
    <source>
        <dbReference type="ARBA" id="ARBA00047984"/>
    </source>
</evidence>
<reference evidence="14 15" key="1">
    <citation type="journal article" date="2024" name="BMC Genomics">
        <title>De novo assembly and annotation of Popillia japonica's genome with initial clues to its potential as an invasive pest.</title>
        <authorList>
            <person name="Cucini C."/>
            <person name="Boschi S."/>
            <person name="Funari R."/>
            <person name="Cardaioli E."/>
            <person name="Iannotti N."/>
            <person name="Marturano G."/>
            <person name="Paoli F."/>
            <person name="Bruttini M."/>
            <person name="Carapelli A."/>
            <person name="Frati F."/>
            <person name="Nardi F."/>
        </authorList>
    </citation>
    <scope>NUCLEOTIDE SEQUENCE [LARGE SCALE GENOMIC DNA]</scope>
    <source>
        <strain evidence="14">DMR45628</strain>
    </source>
</reference>
<comment type="catalytic activity">
    <reaction evidence="6">
        <text>ATP + H2O = ADP + phosphate + H(+)</text>
        <dbReference type="Rhea" id="RHEA:13065"/>
        <dbReference type="ChEBI" id="CHEBI:15377"/>
        <dbReference type="ChEBI" id="CHEBI:15378"/>
        <dbReference type="ChEBI" id="CHEBI:30616"/>
        <dbReference type="ChEBI" id="CHEBI:43474"/>
        <dbReference type="ChEBI" id="CHEBI:456216"/>
        <dbReference type="EC" id="3.6.4.13"/>
    </reaction>
</comment>
<protein>
    <recommendedName>
        <fullName evidence="1">RNA helicase</fullName>
        <ecNumber evidence="1">3.6.4.13</ecNumber>
    </recommendedName>
</protein>
<dbReference type="GO" id="GO:0003724">
    <property type="term" value="F:RNA helicase activity"/>
    <property type="evidence" value="ECO:0007669"/>
    <property type="project" value="UniProtKB-EC"/>
</dbReference>
<keyword evidence="3 9" id="KW-0378">Hydrolase</keyword>
<evidence type="ECO:0000313" key="15">
    <source>
        <dbReference type="Proteomes" id="UP001458880"/>
    </source>
</evidence>
<evidence type="ECO:0000313" key="14">
    <source>
        <dbReference type="EMBL" id="KAK9702893.1"/>
    </source>
</evidence>
<dbReference type="Pfam" id="PF00270">
    <property type="entry name" value="DEAD"/>
    <property type="match status" value="1"/>
</dbReference>
<dbReference type="InterPro" id="IPR011545">
    <property type="entry name" value="DEAD/DEAH_box_helicase_dom"/>
</dbReference>
<feature type="compositionally biased region" description="Gly residues" evidence="10">
    <location>
        <begin position="688"/>
        <end position="697"/>
    </location>
</feature>
<dbReference type="InterPro" id="IPR004088">
    <property type="entry name" value="KH_dom_type_1"/>
</dbReference>
<dbReference type="SMART" id="SM00490">
    <property type="entry name" value="HELICc"/>
    <property type="match status" value="1"/>
</dbReference>
<dbReference type="SMART" id="SM00322">
    <property type="entry name" value="KH"/>
    <property type="match status" value="1"/>
</dbReference>
<evidence type="ECO:0000259" key="11">
    <source>
        <dbReference type="PROSITE" id="PS51192"/>
    </source>
</evidence>
<accession>A0AAW1JHC3</accession>
<dbReference type="InterPro" id="IPR014014">
    <property type="entry name" value="RNA_helicase_DEAD_Q_motif"/>
</dbReference>
<evidence type="ECO:0000256" key="1">
    <source>
        <dbReference type="ARBA" id="ARBA00012552"/>
    </source>
</evidence>
<dbReference type="PROSITE" id="PS00039">
    <property type="entry name" value="DEAD_ATP_HELICASE"/>
    <property type="match status" value="1"/>
</dbReference>
<organism evidence="14 15">
    <name type="scientific">Popillia japonica</name>
    <name type="common">Japanese beetle</name>
    <dbReference type="NCBI Taxonomy" id="7064"/>
    <lineage>
        <taxon>Eukaryota</taxon>
        <taxon>Metazoa</taxon>
        <taxon>Ecdysozoa</taxon>
        <taxon>Arthropoda</taxon>
        <taxon>Hexapoda</taxon>
        <taxon>Insecta</taxon>
        <taxon>Pterygota</taxon>
        <taxon>Neoptera</taxon>
        <taxon>Endopterygota</taxon>
        <taxon>Coleoptera</taxon>
        <taxon>Polyphaga</taxon>
        <taxon>Scarabaeiformia</taxon>
        <taxon>Scarabaeidae</taxon>
        <taxon>Rutelinae</taxon>
        <taxon>Popillia</taxon>
    </lineage>
</organism>
<keyword evidence="4 9" id="KW-0347">Helicase</keyword>
<dbReference type="Pfam" id="PF00271">
    <property type="entry name" value="Helicase_C"/>
    <property type="match status" value="1"/>
</dbReference>
<proteinExistence type="inferred from homology"/>
<evidence type="ECO:0000256" key="10">
    <source>
        <dbReference type="SAM" id="MobiDB-lite"/>
    </source>
</evidence>
<comment type="similarity">
    <text evidence="9">Belongs to the DEAD box helicase family.</text>
</comment>
<dbReference type="PANTHER" id="PTHR47958">
    <property type="entry name" value="ATP-DEPENDENT RNA HELICASE DBP3"/>
    <property type="match status" value="1"/>
</dbReference>
<gene>
    <name evidence="14" type="ORF">QE152_g29658</name>
</gene>
<dbReference type="SUPFAM" id="SSF54791">
    <property type="entry name" value="Eukaryotic type KH-domain (KH-domain type I)"/>
    <property type="match status" value="1"/>
</dbReference>
<feature type="region of interest" description="Disordered" evidence="10">
    <location>
        <begin position="673"/>
        <end position="697"/>
    </location>
</feature>
<dbReference type="InterPro" id="IPR000629">
    <property type="entry name" value="RNA-helicase_DEAD-box_CS"/>
</dbReference>
<dbReference type="PROSITE" id="PS50084">
    <property type="entry name" value="KH_TYPE_1"/>
    <property type="match status" value="1"/>
</dbReference>
<dbReference type="Proteomes" id="UP001458880">
    <property type="component" value="Unassembled WGS sequence"/>
</dbReference>
<dbReference type="InterPro" id="IPR001650">
    <property type="entry name" value="Helicase_C-like"/>
</dbReference>
<dbReference type="Gene3D" id="3.40.50.300">
    <property type="entry name" value="P-loop containing nucleotide triphosphate hydrolases"/>
    <property type="match status" value="2"/>
</dbReference>
<feature type="domain" description="Helicase ATP-binding" evidence="11">
    <location>
        <begin position="313"/>
        <end position="488"/>
    </location>
</feature>
<dbReference type="SMART" id="SM00487">
    <property type="entry name" value="DEXDc"/>
    <property type="match status" value="1"/>
</dbReference>
<evidence type="ECO:0000259" key="13">
    <source>
        <dbReference type="PROSITE" id="PS51195"/>
    </source>
</evidence>
<dbReference type="InterPro" id="IPR004087">
    <property type="entry name" value="KH_dom"/>
</dbReference>
<dbReference type="FunFam" id="3.40.50.300:FF:000008">
    <property type="entry name" value="ATP-dependent RNA helicase RhlB"/>
    <property type="match status" value="1"/>
</dbReference>
<dbReference type="InterPro" id="IPR036612">
    <property type="entry name" value="KH_dom_type_1_sf"/>
</dbReference>
<dbReference type="InterPro" id="IPR014001">
    <property type="entry name" value="Helicase_ATP-bd"/>
</dbReference>
<dbReference type="InterPro" id="IPR027417">
    <property type="entry name" value="P-loop_NTPase"/>
</dbReference>
<dbReference type="GO" id="GO:0003723">
    <property type="term" value="F:RNA binding"/>
    <property type="evidence" value="ECO:0007669"/>
    <property type="project" value="UniProtKB-UniRule"/>
</dbReference>
<dbReference type="FunFam" id="3.40.50.300:FF:000079">
    <property type="entry name" value="probable ATP-dependent RNA helicase DDX17"/>
    <property type="match status" value="1"/>
</dbReference>
<evidence type="ECO:0000256" key="9">
    <source>
        <dbReference type="RuleBase" id="RU000492"/>
    </source>
</evidence>
<keyword evidence="5 9" id="KW-0067">ATP-binding</keyword>
<keyword evidence="7" id="KW-0694">RNA-binding</keyword>
<dbReference type="EC" id="3.6.4.13" evidence="1"/>
<dbReference type="Pfam" id="PF00013">
    <property type="entry name" value="KH_1"/>
    <property type="match status" value="1"/>
</dbReference>
<feature type="compositionally biased region" description="Low complexity" evidence="10">
    <location>
        <begin position="59"/>
        <end position="73"/>
    </location>
</feature>
<evidence type="ECO:0000256" key="8">
    <source>
        <dbReference type="PROSITE-ProRule" id="PRU00552"/>
    </source>
</evidence>
<dbReference type="PROSITE" id="PS51194">
    <property type="entry name" value="HELICASE_CTER"/>
    <property type="match status" value="1"/>
</dbReference>
<feature type="short sequence motif" description="Q motif" evidence="8">
    <location>
        <begin position="282"/>
        <end position="310"/>
    </location>
</feature>
<evidence type="ECO:0000256" key="3">
    <source>
        <dbReference type="ARBA" id="ARBA00022801"/>
    </source>
</evidence>
<feature type="domain" description="Helicase C-terminal" evidence="12">
    <location>
        <begin position="518"/>
        <end position="663"/>
    </location>
</feature>
<dbReference type="EMBL" id="JASPKY010000380">
    <property type="protein sequence ID" value="KAK9702893.1"/>
    <property type="molecule type" value="Genomic_DNA"/>
</dbReference>
<dbReference type="CDD" id="cd17958">
    <property type="entry name" value="DEADc_DDX43_DDX53"/>
    <property type="match status" value="1"/>
</dbReference>
<sequence length="697" mass="78206">MGELISEDTAINTLLGISSRPADGLEESVIFFKMSYEWDDANPVMVNSTNSIQSASFQNSSFQRRGNSSGFRGRFNRSDGGGGDRRGGGRGRPNNRREGNNFFNNSNRNSDAKIIKIPSKFVGRVIGKGGSKINDLQFESGAKIIVTKEQEDDETIIKLIGSDEEVLRAEDLIKDLTVERDYSHNQAPIPFVYEYPTADNSRPPLPVIDWKAAAEESDKYMKAQWAKLPPITKNFYVELDEVANMPRSEVEQFRRENNNIVVSRTFKESENTQKPIPNPVKSFYQAFHNYPEILDEIEKAGFETPSPIQAQAWPILLSGEDLIGIAQTGTGKTLAFLLPALIHIDGQKVPREERIGPSVLVMAPTRELALQIDREVNKYSYRNIKAVCVYGGGNRREQVNIVTKGVDIVIATPGRLNDLVEAGYLKVDSITYVVLDEADRMLDMGFEPQIRKTMYDIRPDRQTVMTSATWPLGVRRLAQSYMVNPIQIHVGSLDLAAVHSVTQTIIMMGDDDQEKYYTFMEFVENLQPDQKIIAFCGKKARASHLASELILQGIDCTSIHGDLEQCDREQALVDIGNGSVQILIATDVASRGIDIEDITHVINYDFPRNIEEYVHRVGRTGRAGRTGDSISYFTRADWSQAKELIEILEEANQYVPEDLVEMSNRYAAWKKRKEEGKAFANSDRPSRGRGGGGGRRW</sequence>
<keyword evidence="15" id="KW-1185">Reference proteome</keyword>
<dbReference type="GO" id="GO:0031047">
    <property type="term" value="P:regulatory ncRNA-mediated gene silencing"/>
    <property type="evidence" value="ECO:0007669"/>
    <property type="project" value="UniProtKB-ARBA"/>
</dbReference>
<dbReference type="AlphaFoldDB" id="A0AAW1JHC3"/>
<dbReference type="CDD" id="cd00105">
    <property type="entry name" value="KH-I"/>
    <property type="match status" value="1"/>
</dbReference>
<feature type="domain" description="DEAD-box RNA helicase Q" evidence="13">
    <location>
        <begin position="282"/>
        <end position="310"/>
    </location>
</feature>
<dbReference type="Gene3D" id="3.30.1370.10">
    <property type="entry name" value="K Homology domain, type 1"/>
    <property type="match status" value="1"/>
</dbReference>
<dbReference type="GO" id="GO:0016787">
    <property type="term" value="F:hydrolase activity"/>
    <property type="evidence" value="ECO:0007669"/>
    <property type="project" value="UniProtKB-KW"/>
</dbReference>
<dbReference type="PROSITE" id="PS51195">
    <property type="entry name" value="Q_MOTIF"/>
    <property type="match status" value="1"/>
</dbReference>
<comment type="caution">
    <text evidence="14">The sequence shown here is derived from an EMBL/GenBank/DDBJ whole genome shotgun (WGS) entry which is preliminary data.</text>
</comment>
<evidence type="ECO:0000259" key="12">
    <source>
        <dbReference type="PROSITE" id="PS51194"/>
    </source>
</evidence>
<evidence type="ECO:0000256" key="5">
    <source>
        <dbReference type="ARBA" id="ARBA00022840"/>
    </source>
</evidence>
<dbReference type="GO" id="GO:0005524">
    <property type="term" value="F:ATP binding"/>
    <property type="evidence" value="ECO:0007669"/>
    <property type="project" value="UniProtKB-KW"/>
</dbReference>
<dbReference type="SUPFAM" id="SSF52540">
    <property type="entry name" value="P-loop containing nucleoside triphosphate hydrolases"/>
    <property type="match status" value="1"/>
</dbReference>
<dbReference type="CDD" id="cd18787">
    <property type="entry name" value="SF2_C_DEAD"/>
    <property type="match status" value="1"/>
</dbReference>
<feature type="region of interest" description="Disordered" evidence="10">
    <location>
        <begin position="56"/>
        <end position="108"/>
    </location>
</feature>
<name>A0AAW1JHC3_POPJA</name>
<evidence type="ECO:0000256" key="4">
    <source>
        <dbReference type="ARBA" id="ARBA00022806"/>
    </source>
</evidence>
<keyword evidence="2 9" id="KW-0547">Nucleotide-binding</keyword>
<dbReference type="PROSITE" id="PS51192">
    <property type="entry name" value="HELICASE_ATP_BIND_1"/>
    <property type="match status" value="1"/>
</dbReference>
<evidence type="ECO:0000256" key="7">
    <source>
        <dbReference type="PROSITE-ProRule" id="PRU00117"/>
    </source>
</evidence>
<evidence type="ECO:0000256" key="2">
    <source>
        <dbReference type="ARBA" id="ARBA00022741"/>
    </source>
</evidence>